<proteinExistence type="inferred from homology"/>
<dbReference type="Proteomes" id="UP001320831">
    <property type="component" value="Unassembled WGS sequence"/>
</dbReference>
<evidence type="ECO:0000256" key="2">
    <source>
        <dbReference type="ARBA" id="ARBA00010581"/>
    </source>
</evidence>
<dbReference type="InterPro" id="IPR024791">
    <property type="entry name" value="Cyt_c/ubiquinol_Oxase_su3"/>
</dbReference>
<dbReference type="EMBL" id="JAOCZP010000008">
    <property type="protein sequence ID" value="MCT7377640.1"/>
    <property type="molecule type" value="Genomic_DNA"/>
</dbReference>
<feature type="transmembrane region" description="Helical" evidence="8">
    <location>
        <begin position="90"/>
        <end position="111"/>
    </location>
</feature>
<dbReference type="Gene3D" id="1.20.120.80">
    <property type="entry name" value="Cytochrome c oxidase, subunit III, four-helix bundle"/>
    <property type="match status" value="1"/>
</dbReference>
<keyword evidence="3" id="KW-1003">Cell membrane</keyword>
<comment type="subcellular location">
    <subcellularLocation>
        <location evidence="1 7">Cell membrane</location>
        <topology evidence="1 7">Multi-pass membrane protein</topology>
    </subcellularLocation>
</comment>
<dbReference type="InterPro" id="IPR000298">
    <property type="entry name" value="Cyt_c_oxidase-like_su3"/>
</dbReference>
<feature type="transmembrane region" description="Helical" evidence="8">
    <location>
        <begin position="221"/>
        <end position="239"/>
    </location>
</feature>
<evidence type="ECO:0000259" key="9">
    <source>
        <dbReference type="PROSITE" id="PS50253"/>
    </source>
</evidence>
<dbReference type="SUPFAM" id="SSF81452">
    <property type="entry name" value="Cytochrome c oxidase subunit III-like"/>
    <property type="match status" value="1"/>
</dbReference>
<keyword evidence="6 8" id="KW-0472">Membrane</keyword>
<dbReference type="Pfam" id="PF00510">
    <property type="entry name" value="COX3"/>
    <property type="match status" value="1"/>
</dbReference>
<evidence type="ECO:0000256" key="3">
    <source>
        <dbReference type="ARBA" id="ARBA00022475"/>
    </source>
</evidence>
<dbReference type="PANTHER" id="PTHR11403:SF2">
    <property type="entry name" value="CYTOCHROME BO(3) UBIQUINOL OXIDASE SUBUNIT 3"/>
    <property type="match status" value="1"/>
</dbReference>
<sequence length="240" mass="27122">MAETSLNGFGAQPTRPNGMRGVVADWASDQRAFKSASWGKSMMWIFLLSDTFIFGCFLLAYMTARMSTTVPWPDASSVFALHIGGADMPLILIAIMTFVLISSSGTMAMAVNFAYRRNRRMTVILLLLTALMGATFVGMQAFEWTKLITEGVRPWGNPWGAPQFGATFFMITGFHGTHVTFGVIFLLIVARKVWRGDYDRGTRGFFTSRPGDYEHVETMGLYWHFVDLVWVFIFAFFYLW</sequence>
<dbReference type="PROSITE" id="PS50253">
    <property type="entry name" value="COX3"/>
    <property type="match status" value="1"/>
</dbReference>
<feature type="transmembrane region" description="Helical" evidence="8">
    <location>
        <begin position="164"/>
        <end position="190"/>
    </location>
</feature>
<evidence type="ECO:0000256" key="7">
    <source>
        <dbReference type="RuleBase" id="RU003376"/>
    </source>
</evidence>
<reference evidence="10 11" key="1">
    <citation type="submission" date="2022-09" db="EMBL/GenBank/DDBJ databases">
        <title>Chelativorans salina sp. nov., a novel slightly halophilic bacterium isolated from a saline lake sediment enrichment.</title>
        <authorList>
            <person name="Gao L."/>
            <person name="Fang B.-Z."/>
            <person name="Li W.-J."/>
        </authorList>
    </citation>
    <scope>NUCLEOTIDE SEQUENCE [LARGE SCALE GENOMIC DNA]</scope>
    <source>
        <strain evidence="10 11">EGI FJ00035</strain>
    </source>
</reference>
<keyword evidence="5 8" id="KW-1133">Transmembrane helix</keyword>
<evidence type="ECO:0000256" key="4">
    <source>
        <dbReference type="ARBA" id="ARBA00022692"/>
    </source>
</evidence>
<comment type="caution">
    <text evidence="10">The sequence shown here is derived from an EMBL/GenBank/DDBJ whole genome shotgun (WGS) entry which is preliminary data.</text>
</comment>
<comment type="similarity">
    <text evidence="2 7">Belongs to the cytochrome c oxidase subunit 3 family.</text>
</comment>
<protein>
    <submittedName>
        <fullName evidence="10">Heme-copper oxidase subunit III family protein</fullName>
    </submittedName>
</protein>
<evidence type="ECO:0000256" key="5">
    <source>
        <dbReference type="ARBA" id="ARBA00022989"/>
    </source>
</evidence>
<evidence type="ECO:0000256" key="1">
    <source>
        <dbReference type="ARBA" id="ARBA00004651"/>
    </source>
</evidence>
<accession>A0ABT2LSX9</accession>
<evidence type="ECO:0000313" key="10">
    <source>
        <dbReference type="EMBL" id="MCT7377640.1"/>
    </source>
</evidence>
<evidence type="ECO:0000313" key="11">
    <source>
        <dbReference type="Proteomes" id="UP001320831"/>
    </source>
</evidence>
<feature type="transmembrane region" description="Helical" evidence="8">
    <location>
        <begin position="44"/>
        <end position="64"/>
    </location>
</feature>
<dbReference type="CDD" id="cd02864">
    <property type="entry name" value="Heme_Cu_Oxidase_III_1"/>
    <property type="match status" value="1"/>
</dbReference>
<keyword evidence="4 7" id="KW-0812">Transmembrane</keyword>
<organism evidence="10 11">
    <name type="scientific">Chelativorans salis</name>
    <dbReference type="NCBI Taxonomy" id="2978478"/>
    <lineage>
        <taxon>Bacteria</taxon>
        <taxon>Pseudomonadati</taxon>
        <taxon>Pseudomonadota</taxon>
        <taxon>Alphaproteobacteria</taxon>
        <taxon>Hyphomicrobiales</taxon>
        <taxon>Phyllobacteriaceae</taxon>
        <taxon>Chelativorans</taxon>
    </lineage>
</organism>
<keyword evidence="11" id="KW-1185">Reference proteome</keyword>
<evidence type="ECO:0000256" key="8">
    <source>
        <dbReference type="SAM" id="Phobius"/>
    </source>
</evidence>
<dbReference type="InterPro" id="IPR035973">
    <property type="entry name" value="Cyt_c_oxidase_su3-like_sf"/>
</dbReference>
<name>A0ABT2LSX9_9HYPH</name>
<feature type="transmembrane region" description="Helical" evidence="8">
    <location>
        <begin position="123"/>
        <end position="144"/>
    </location>
</feature>
<dbReference type="InterPro" id="IPR013833">
    <property type="entry name" value="Cyt_c_oxidase_su3_a-hlx"/>
</dbReference>
<evidence type="ECO:0000256" key="6">
    <source>
        <dbReference type="ARBA" id="ARBA00023136"/>
    </source>
</evidence>
<gene>
    <name evidence="10" type="ORF">N5A92_21705</name>
</gene>
<feature type="domain" description="Heme-copper oxidase subunit III family profile" evidence="9">
    <location>
        <begin position="43"/>
        <end position="240"/>
    </location>
</feature>
<dbReference type="RefSeq" id="WP_260906248.1">
    <property type="nucleotide sequence ID" value="NZ_JAOCZP010000008.1"/>
</dbReference>
<dbReference type="PANTHER" id="PTHR11403">
    <property type="entry name" value="CYTOCHROME C OXIDASE SUBUNIT III"/>
    <property type="match status" value="1"/>
</dbReference>